<dbReference type="InterPro" id="IPR001356">
    <property type="entry name" value="HD"/>
</dbReference>
<dbReference type="WBParaSite" id="SVE_0541500.1">
    <property type="protein sequence ID" value="SVE_0541500.1"/>
    <property type="gene ID" value="SVE_0541500"/>
</dbReference>
<evidence type="ECO:0000256" key="6">
    <source>
        <dbReference type="RuleBase" id="RU000682"/>
    </source>
</evidence>
<evidence type="ECO:0000256" key="3">
    <source>
        <dbReference type="ARBA" id="ARBA00023155"/>
    </source>
</evidence>
<keyword evidence="9" id="KW-1185">Reference proteome</keyword>
<dbReference type="Proteomes" id="UP000035680">
    <property type="component" value="Unassembled WGS sequence"/>
</dbReference>
<feature type="region of interest" description="Disordered" evidence="7">
    <location>
        <begin position="95"/>
        <end position="145"/>
    </location>
</feature>
<feature type="domain" description="Homeobox" evidence="8">
    <location>
        <begin position="140"/>
        <end position="200"/>
    </location>
</feature>
<dbReference type="GO" id="GO:0045944">
    <property type="term" value="P:positive regulation of transcription by RNA polymerase II"/>
    <property type="evidence" value="ECO:0007669"/>
    <property type="project" value="InterPro"/>
</dbReference>
<dbReference type="GO" id="GO:0030182">
    <property type="term" value="P:neuron differentiation"/>
    <property type="evidence" value="ECO:0007669"/>
    <property type="project" value="UniProtKB-ARBA"/>
</dbReference>
<proteinExistence type="predicted"/>
<evidence type="ECO:0000256" key="1">
    <source>
        <dbReference type="ARBA" id="ARBA00004123"/>
    </source>
</evidence>
<dbReference type="InterPro" id="IPR009057">
    <property type="entry name" value="Homeodomain-like_sf"/>
</dbReference>
<keyword evidence="4 5" id="KW-0539">Nucleus</keyword>
<evidence type="ECO:0000313" key="10">
    <source>
        <dbReference type="WBParaSite" id="SVE_0541500.1"/>
    </source>
</evidence>
<reference evidence="9" key="1">
    <citation type="submission" date="2014-07" db="EMBL/GenBank/DDBJ databases">
        <authorList>
            <person name="Martin A.A"/>
            <person name="De Silva N."/>
        </authorList>
    </citation>
    <scope>NUCLEOTIDE SEQUENCE</scope>
</reference>
<dbReference type="GO" id="GO:0005634">
    <property type="term" value="C:nucleus"/>
    <property type="evidence" value="ECO:0007669"/>
    <property type="project" value="UniProtKB-SubCell"/>
</dbReference>
<feature type="DNA-binding region" description="Homeobox" evidence="5">
    <location>
        <begin position="142"/>
        <end position="201"/>
    </location>
</feature>
<dbReference type="CDD" id="cd00086">
    <property type="entry name" value="homeodomain"/>
    <property type="match status" value="1"/>
</dbReference>
<sequence>MTIMGFIDSKKLVDDFIKLFPNSPHSSLLSLFNIFNTINMNNGDSISSTSFASMDNKADNRESINKSDEKKGLMTALTVVPSFLFNPHLGSSIDKRNDSIGSLESPDSIISPEDDNKSNHKNYINKKHSSNEKSSTSLSKKQRRNRTTFTTFQLHELEQSFEKCHYPDVYAREMLAQKVKLPEVRVQVWFQNRRAKWRRIEKIEASALSDISSIKKPLSFQNWNWNQDGTSPIINNQLSSLSNNNNGRDDFMATFPNFNANINSTLNMGLSLDNGDKSLTNNYFMISSQNTPTSDMVNQSFNNLNTSNPFYFPYFTNSQRQSYYNNATTPFMGQGNILNVPGNTTSETYINTVSTINANCLSTTPDKERISEN</sequence>
<feature type="compositionally biased region" description="Basic residues" evidence="7">
    <location>
        <begin position="119"/>
        <end position="128"/>
    </location>
</feature>
<dbReference type="FunFam" id="1.10.10.60:FF:000679">
    <property type="entry name" value="Homeobox protein aristaless"/>
    <property type="match status" value="1"/>
</dbReference>
<evidence type="ECO:0000256" key="5">
    <source>
        <dbReference type="PROSITE-ProRule" id="PRU00108"/>
    </source>
</evidence>
<protein>
    <submittedName>
        <fullName evidence="10">Retina and anterior neural fold homeobox protein 2 (inferred by orthology to a human protein)</fullName>
    </submittedName>
</protein>
<dbReference type="GO" id="GO:0000981">
    <property type="term" value="F:DNA-binding transcription factor activity, RNA polymerase II-specific"/>
    <property type="evidence" value="ECO:0007669"/>
    <property type="project" value="InterPro"/>
</dbReference>
<dbReference type="PROSITE" id="PS50071">
    <property type="entry name" value="HOMEOBOX_2"/>
    <property type="match status" value="1"/>
</dbReference>
<dbReference type="PANTHER" id="PTHR46271">
    <property type="entry name" value="HOMEOBOX PROTEIN, PUTATIVE-RELATED"/>
    <property type="match status" value="1"/>
</dbReference>
<dbReference type="InterPro" id="IPR017970">
    <property type="entry name" value="Homeobox_CS"/>
</dbReference>
<dbReference type="AlphaFoldDB" id="A0A0K0F9B4"/>
<comment type="subcellular location">
    <subcellularLocation>
        <location evidence="1 5 6">Nucleus</location>
    </subcellularLocation>
</comment>
<dbReference type="PROSITE" id="PS00027">
    <property type="entry name" value="HOMEOBOX_1"/>
    <property type="match status" value="1"/>
</dbReference>
<dbReference type="SMART" id="SM00389">
    <property type="entry name" value="HOX"/>
    <property type="match status" value="1"/>
</dbReference>
<keyword evidence="2 5" id="KW-0238">DNA-binding</keyword>
<evidence type="ECO:0000259" key="8">
    <source>
        <dbReference type="PROSITE" id="PS50071"/>
    </source>
</evidence>
<dbReference type="Pfam" id="PF00046">
    <property type="entry name" value="Homeodomain"/>
    <property type="match status" value="1"/>
</dbReference>
<evidence type="ECO:0000313" key="9">
    <source>
        <dbReference type="Proteomes" id="UP000035680"/>
    </source>
</evidence>
<dbReference type="SUPFAM" id="SSF46689">
    <property type="entry name" value="Homeodomain-like"/>
    <property type="match status" value="1"/>
</dbReference>
<evidence type="ECO:0000256" key="4">
    <source>
        <dbReference type="ARBA" id="ARBA00023242"/>
    </source>
</evidence>
<dbReference type="STRING" id="75913.A0A0K0F9B4"/>
<dbReference type="Gene3D" id="1.10.10.60">
    <property type="entry name" value="Homeodomain-like"/>
    <property type="match status" value="1"/>
</dbReference>
<evidence type="ECO:0000256" key="2">
    <source>
        <dbReference type="ARBA" id="ARBA00023125"/>
    </source>
</evidence>
<accession>A0A0K0F9B4</accession>
<dbReference type="GO" id="GO:0000978">
    <property type="term" value="F:RNA polymerase II cis-regulatory region sequence-specific DNA binding"/>
    <property type="evidence" value="ECO:0007669"/>
    <property type="project" value="TreeGrafter"/>
</dbReference>
<keyword evidence="3 5" id="KW-0371">Homeobox</keyword>
<reference evidence="10" key="2">
    <citation type="submission" date="2015-08" db="UniProtKB">
        <authorList>
            <consortium name="WormBaseParasite"/>
        </authorList>
    </citation>
    <scope>IDENTIFICATION</scope>
</reference>
<evidence type="ECO:0000256" key="7">
    <source>
        <dbReference type="SAM" id="MobiDB-lite"/>
    </source>
</evidence>
<name>A0A0K0F9B4_STRVS</name>
<organism evidence="9 10">
    <name type="scientific">Strongyloides venezuelensis</name>
    <name type="common">Threadworm</name>
    <dbReference type="NCBI Taxonomy" id="75913"/>
    <lineage>
        <taxon>Eukaryota</taxon>
        <taxon>Metazoa</taxon>
        <taxon>Ecdysozoa</taxon>
        <taxon>Nematoda</taxon>
        <taxon>Chromadorea</taxon>
        <taxon>Rhabditida</taxon>
        <taxon>Tylenchina</taxon>
        <taxon>Panagrolaimomorpha</taxon>
        <taxon>Strongyloidoidea</taxon>
        <taxon>Strongyloididae</taxon>
        <taxon>Strongyloides</taxon>
    </lineage>
</organism>
<dbReference type="InterPro" id="IPR043562">
    <property type="entry name" value="RAX/RAX2"/>
</dbReference>
<dbReference type="PANTHER" id="PTHR46271:SF4">
    <property type="entry name" value="HOMEOBOX PROTEIN, PUTATIVE-RELATED"/>
    <property type="match status" value="1"/>
</dbReference>